<evidence type="ECO:0000313" key="3">
    <source>
        <dbReference type="Proteomes" id="UP000799770"/>
    </source>
</evidence>
<feature type="non-terminal residue" evidence="2">
    <location>
        <position position="1"/>
    </location>
</feature>
<evidence type="ECO:0000313" key="2">
    <source>
        <dbReference type="EMBL" id="KAF2105756.1"/>
    </source>
</evidence>
<dbReference type="AlphaFoldDB" id="A0A6A5YF49"/>
<name>A0A6A5YF49_9PLEO</name>
<protein>
    <submittedName>
        <fullName evidence="2">Heterokaryon incompatibility</fullName>
    </submittedName>
</protein>
<feature type="non-terminal residue" evidence="2">
    <location>
        <position position="91"/>
    </location>
</feature>
<evidence type="ECO:0000259" key="1">
    <source>
        <dbReference type="Pfam" id="PF06985"/>
    </source>
</evidence>
<dbReference type="EMBL" id="ML977372">
    <property type="protein sequence ID" value="KAF2105756.1"/>
    <property type="molecule type" value="Genomic_DNA"/>
</dbReference>
<sequence>RYLALSYVWGGPQGFQNVQATQKALQKPGSLSTSHPLPQTIRDAMDFASAVGEQYLWIDSLCIVQNDEDGKMLQVNAMDQIYSQALVTIMA</sequence>
<dbReference type="Pfam" id="PF06985">
    <property type="entry name" value="HET"/>
    <property type="match status" value="1"/>
</dbReference>
<dbReference type="Proteomes" id="UP000799770">
    <property type="component" value="Unassembled WGS sequence"/>
</dbReference>
<feature type="domain" description="Heterokaryon incompatibility" evidence="1">
    <location>
        <begin position="2"/>
        <end position="91"/>
    </location>
</feature>
<keyword evidence="3" id="KW-1185">Reference proteome</keyword>
<accession>A0A6A5YF49</accession>
<dbReference type="OrthoDB" id="2958217at2759"/>
<organism evidence="2 3">
    <name type="scientific">Lophiotrema nucula</name>
    <dbReference type="NCBI Taxonomy" id="690887"/>
    <lineage>
        <taxon>Eukaryota</taxon>
        <taxon>Fungi</taxon>
        <taxon>Dikarya</taxon>
        <taxon>Ascomycota</taxon>
        <taxon>Pezizomycotina</taxon>
        <taxon>Dothideomycetes</taxon>
        <taxon>Pleosporomycetidae</taxon>
        <taxon>Pleosporales</taxon>
        <taxon>Lophiotremataceae</taxon>
        <taxon>Lophiotrema</taxon>
    </lineage>
</organism>
<gene>
    <name evidence="2" type="ORF">BDV96DRAFT_471568</name>
</gene>
<reference evidence="2" key="1">
    <citation type="journal article" date="2020" name="Stud. Mycol.">
        <title>101 Dothideomycetes genomes: a test case for predicting lifestyles and emergence of pathogens.</title>
        <authorList>
            <person name="Haridas S."/>
            <person name="Albert R."/>
            <person name="Binder M."/>
            <person name="Bloem J."/>
            <person name="Labutti K."/>
            <person name="Salamov A."/>
            <person name="Andreopoulos B."/>
            <person name="Baker S."/>
            <person name="Barry K."/>
            <person name="Bills G."/>
            <person name="Bluhm B."/>
            <person name="Cannon C."/>
            <person name="Castanera R."/>
            <person name="Culley D."/>
            <person name="Daum C."/>
            <person name="Ezra D."/>
            <person name="Gonzalez J."/>
            <person name="Henrissat B."/>
            <person name="Kuo A."/>
            <person name="Liang C."/>
            <person name="Lipzen A."/>
            <person name="Lutzoni F."/>
            <person name="Magnuson J."/>
            <person name="Mondo S."/>
            <person name="Nolan M."/>
            <person name="Ohm R."/>
            <person name="Pangilinan J."/>
            <person name="Park H.-J."/>
            <person name="Ramirez L."/>
            <person name="Alfaro M."/>
            <person name="Sun H."/>
            <person name="Tritt A."/>
            <person name="Yoshinaga Y."/>
            <person name="Zwiers L.-H."/>
            <person name="Turgeon B."/>
            <person name="Goodwin S."/>
            <person name="Spatafora J."/>
            <person name="Crous P."/>
            <person name="Grigoriev I."/>
        </authorList>
    </citation>
    <scope>NUCLEOTIDE SEQUENCE</scope>
    <source>
        <strain evidence="2">CBS 627.86</strain>
    </source>
</reference>
<dbReference type="PANTHER" id="PTHR33112:SF16">
    <property type="entry name" value="HETEROKARYON INCOMPATIBILITY DOMAIN-CONTAINING PROTEIN"/>
    <property type="match status" value="1"/>
</dbReference>
<proteinExistence type="predicted"/>
<dbReference type="InterPro" id="IPR010730">
    <property type="entry name" value="HET"/>
</dbReference>
<dbReference type="PANTHER" id="PTHR33112">
    <property type="entry name" value="DOMAIN PROTEIN, PUTATIVE-RELATED"/>
    <property type="match status" value="1"/>
</dbReference>